<dbReference type="InterPro" id="IPR053876">
    <property type="entry name" value="Phage_int_M"/>
</dbReference>
<dbReference type="GO" id="GO:0003677">
    <property type="term" value="F:DNA binding"/>
    <property type="evidence" value="ECO:0007669"/>
    <property type="project" value="UniProtKB-UniRule"/>
</dbReference>
<comment type="caution">
    <text evidence="8">The sequence shown here is derived from an EMBL/GenBank/DDBJ whole genome shotgun (WGS) entry which is preliminary data.</text>
</comment>
<dbReference type="PROSITE" id="PS51898">
    <property type="entry name" value="TYR_RECOMBINASE"/>
    <property type="match status" value="1"/>
</dbReference>
<evidence type="ECO:0000256" key="1">
    <source>
        <dbReference type="ARBA" id="ARBA00008857"/>
    </source>
</evidence>
<protein>
    <submittedName>
        <fullName evidence="8">Integrase arm-type DNA-binding domain-containing protein</fullName>
    </submittedName>
</protein>
<dbReference type="PANTHER" id="PTHR30629">
    <property type="entry name" value="PROPHAGE INTEGRASE"/>
    <property type="match status" value="1"/>
</dbReference>
<dbReference type="SUPFAM" id="SSF56349">
    <property type="entry name" value="DNA breaking-rejoining enzymes"/>
    <property type="match status" value="1"/>
</dbReference>
<keyword evidence="3 5" id="KW-0238">DNA-binding</keyword>
<evidence type="ECO:0000313" key="9">
    <source>
        <dbReference type="Proteomes" id="UP001142648"/>
    </source>
</evidence>
<dbReference type="Proteomes" id="UP001142648">
    <property type="component" value="Unassembled WGS sequence"/>
</dbReference>
<dbReference type="InterPro" id="IPR011010">
    <property type="entry name" value="DNA_brk_join_enz"/>
</dbReference>
<keyword evidence="2" id="KW-0229">DNA integration</keyword>
<dbReference type="InterPro" id="IPR002104">
    <property type="entry name" value="Integrase_catalytic"/>
</dbReference>
<evidence type="ECO:0000313" key="8">
    <source>
        <dbReference type="EMBL" id="MCT2559248.1"/>
    </source>
</evidence>
<dbReference type="Gene3D" id="1.10.150.130">
    <property type="match status" value="1"/>
</dbReference>
<dbReference type="AlphaFoldDB" id="A0A9X3ALG0"/>
<dbReference type="Gene3D" id="1.10.443.10">
    <property type="entry name" value="Intergrase catalytic core"/>
    <property type="match status" value="1"/>
</dbReference>
<feature type="domain" description="Tyr recombinase" evidence="6">
    <location>
        <begin position="199"/>
        <end position="375"/>
    </location>
</feature>
<dbReference type="InterPro" id="IPR050808">
    <property type="entry name" value="Phage_Integrase"/>
</dbReference>
<gene>
    <name evidence="8" type="ORF">N0B51_09650</name>
</gene>
<keyword evidence="9" id="KW-1185">Reference proteome</keyword>
<sequence length="398" mass="43298">MAKLTALKVKHAKPGRHGDGGGLYLLVSKAGAKSWLLRVVVNTAKGPVRRDLGLGSAELVTLEEAREKARELRKVAREGGDPVAVRDKRQVVAPTFKEAAESCHGSLAGGWAPRHAAAFLSTLKLHVFPKIGGMRVDAIDEKDILSVLSPIWSAKPAAARKIRQRIGLVLDYAKGHGWRSTGAPRDSLRPMLAKQARSGNFASMPYQEVPAFVASVDAGGETMGRLALLFTIFTAARSGEVREADWSQIDLEAMEWNRPASMMRKTDQAHTVTLSPEAIAILRRAEVLGTNKKPDALVFPGMKGKPMSDMTMAKVVRPTGYTVHGFRSSFRTWAAERMPSIPEPVAEAALSHVVPDKVVRAYQRSDFLEMRRTLLDAWGRYAAGSSGKVVQLPLRLGA</sequence>
<dbReference type="Pfam" id="PF13356">
    <property type="entry name" value="Arm-DNA-bind_3"/>
    <property type="match status" value="1"/>
</dbReference>
<reference evidence="8" key="1">
    <citation type="submission" date="2022-09" db="EMBL/GenBank/DDBJ databases">
        <title>The genome sequence of Tsuneonella sp. YG55.</title>
        <authorList>
            <person name="Liu Y."/>
        </authorList>
    </citation>
    <scope>NUCLEOTIDE SEQUENCE</scope>
    <source>
        <strain evidence="8">YG55</strain>
    </source>
</reference>
<dbReference type="RefSeq" id="WP_259962120.1">
    <property type="nucleotide sequence ID" value="NZ_JAOAMV010000004.1"/>
</dbReference>
<feature type="domain" description="Core-binding (CB)" evidence="7">
    <location>
        <begin position="94"/>
        <end position="174"/>
    </location>
</feature>
<dbReference type="PANTHER" id="PTHR30629:SF2">
    <property type="entry name" value="PROPHAGE INTEGRASE INTS-RELATED"/>
    <property type="match status" value="1"/>
</dbReference>
<dbReference type="InterPro" id="IPR025166">
    <property type="entry name" value="Integrase_DNA_bind_dom"/>
</dbReference>
<evidence type="ECO:0000256" key="5">
    <source>
        <dbReference type="PROSITE-ProRule" id="PRU01248"/>
    </source>
</evidence>
<dbReference type="GO" id="GO:0006310">
    <property type="term" value="P:DNA recombination"/>
    <property type="evidence" value="ECO:0007669"/>
    <property type="project" value="UniProtKB-KW"/>
</dbReference>
<dbReference type="PROSITE" id="PS51900">
    <property type="entry name" value="CB"/>
    <property type="match status" value="1"/>
</dbReference>
<evidence type="ECO:0000259" key="6">
    <source>
        <dbReference type="PROSITE" id="PS51898"/>
    </source>
</evidence>
<dbReference type="InterPro" id="IPR038488">
    <property type="entry name" value="Integrase_DNA-bd_sf"/>
</dbReference>
<evidence type="ECO:0000259" key="7">
    <source>
        <dbReference type="PROSITE" id="PS51900"/>
    </source>
</evidence>
<keyword evidence="4" id="KW-0233">DNA recombination</keyword>
<evidence type="ECO:0000256" key="2">
    <source>
        <dbReference type="ARBA" id="ARBA00022908"/>
    </source>
</evidence>
<dbReference type="Gene3D" id="3.30.160.390">
    <property type="entry name" value="Integrase, DNA-binding domain"/>
    <property type="match status" value="1"/>
</dbReference>
<dbReference type="CDD" id="cd00801">
    <property type="entry name" value="INT_P4_C"/>
    <property type="match status" value="1"/>
</dbReference>
<dbReference type="InterPro" id="IPR044068">
    <property type="entry name" value="CB"/>
</dbReference>
<dbReference type="EMBL" id="JAOAMV010000004">
    <property type="protein sequence ID" value="MCT2559248.1"/>
    <property type="molecule type" value="Genomic_DNA"/>
</dbReference>
<evidence type="ECO:0000256" key="4">
    <source>
        <dbReference type="ARBA" id="ARBA00023172"/>
    </source>
</evidence>
<evidence type="ECO:0000256" key="3">
    <source>
        <dbReference type="ARBA" id="ARBA00023125"/>
    </source>
</evidence>
<dbReference type="InterPro" id="IPR010998">
    <property type="entry name" value="Integrase_recombinase_N"/>
</dbReference>
<name>A0A9X3ALG0_9SPHN</name>
<dbReference type="Pfam" id="PF00589">
    <property type="entry name" value="Phage_integrase"/>
    <property type="match status" value="1"/>
</dbReference>
<organism evidence="8 9">
    <name type="scientific">Tsuneonella litorea</name>
    <dbReference type="NCBI Taxonomy" id="2976475"/>
    <lineage>
        <taxon>Bacteria</taxon>
        <taxon>Pseudomonadati</taxon>
        <taxon>Pseudomonadota</taxon>
        <taxon>Alphaproteobacteria</taxon>
        <taxon>Sphingomonadales</taxon>
        <taxon>Erythrobacteraceae</taxon>
        <taxon>Tsuneonella</taxon>
    </lineage>
</organism>
<dbReference type="Pfam" id="PF22022">
    <property type="entry name" value="Phage_int_M"/>
    <property type="match status" value="1"/>
</dbReference>
<comment type="similarity">
    <text evidence="1">Belongs to the 'phage' integrase family.</text>
</comment>
<accession>A0A9X3ALG0</accession>
<dbReference type="InterPro" id="IPR013762">
    <property type="entry name" value="Integrase-like_cat_sf"/>
</dbReference>
<dbReference type="GO" id="GO:0015074">
    <property type="term" value="P:DNA integration"/>
    <property type="evidence" value="ECO:0007669"/>
    <property type="project" value="UniProtKB-KW"/>
</dbReference>
<proteinExistence type="inferred from homology"/>